<evidence type="ECO:0000256" key="2">
    <source>
        <dbReference type="ARBA" id="ARBA00005138"/>
    </source>
</evidence>
<dbReference type="GO" id="GO:0006559">
    <property type="term" value="P:L-phenylalanine catabolic process"/>
    <property type="evidence" value="ECO:0007669"/>
    <property type="project" value="UniProtKB-KW"/>
</dbReference>
<evidence type="ECO:0000256" key="1">
    <source>
        <dbReference type="ARBA" id="ARBA00002235"/>
    </source>
</evidence>
<keyword evidence="7" id="KW-0585">Phenylalanine catabolism</keyword>
<evidence type="ECO:0000313" key="9">
    <source>
        <dbReference type="EMBL" id="CAI9766323.1"/>
    </source>
</evidence>
<dbReference type="GO" id="GO:0045548">
    <property type="term" value="F:phenylalanine ammonia-lyase activity"/>
    <property type="evidence" value="ECO:0007669"/>
    <property type="project" value="UniProtKB-EC"/>
</dbReference>
<dbReference type="Proteomes" id="UP000834106">
    <property type="component" value="Chromosome 8"/>
</dbReference>
<dbReference type="InterPro" id="IPR001106">
    <property type="entry name" value="Aromatic_Lyase"/>
</dbReference>
<keyword evidence="6" id="KW-0587">Phenylpropanoid metabolism</keyword>
<evidence type="ECO:0000313" key="10">
    <source>
        <dbReference type="Proteomes" id="UP000834106"/>
    </source>
</evidence>
<evidence type="ECO:0000256" key="4">
    <source>
        <dbReference type="ARBA" id="ARBA00011881"/>
    </source>
</evidence>
<evidence type="ECO:0000256" key="7">
    <source>
        <dbReference type="ARBA" id="ARBA00023232"/>
    </source>
</evidence>
<dbReference type="PANTHER" id="PTHR10362">
    <property type="entry name" value="HISTIDINE AMMONIA-LYASE"/>
    <property type="match status" value="1"/>
</dbReference>
<dbReference type="EC" id="4.3.1.24" evidence="5"/>
<dbReference type="GO" id="GO:0009698">
    <property type="term" value="P:phenylpropanoid metabolic process"/>
    <property type="evidence" value="ECO:0007669"/>
    <property type="project" value="UniProtKB-KW"/>
</dbReference>
<dbReference type="InterPro" id="IPR008948">
    <property type="entry name" value="L-Aspartase-like"/>
</dbReference>
<dbReference type="SUPFAM" id="SSF48557">
    <property type="entry name" value="L-aspartase-like"/>
    <property type="match status" value="1"/>
</dbReference>
<reference evidence="9" key="1">
    <citation type="submission" date="2023-05" db="EMBL/GenBank/DDBJ databases">
        <authorList>
            <person name="Huff M."/>
        </authorList>
    </citation>
    <scope>NUCLEOTIDE SEQUENCE</scope>
</reference>
<gene>
    <name evidence="9" type="ORF">FPE_LOCUS13753</name>
</gene>
<accession>A0AAD1ZCH6</accession>
<dbReference type="InterPro" id="IPR023144">
    <property type="entry name" value="Phe_NH3-lyase_shielding_dom_sf"/>
</dbReference>
<comment type="subunit">
    <text evidence="4">Homotetramer.</text>
</comment>
<comment type="similarity">
    <text evidence="3">Belongs to the PAL/histidase family.</text>
</comment>
<dbReference type="Gene3D" id="1.20.200.10">
    <property type="entry name" value="Fumarase/aspartase (Central domain)"/>
    <property type="match status" value="1"/>
</dbReference>
<keyword evidence="8" id="KW-0456">Lyase</keyword>
<evidence type="ECO:0000256" key="5">
    <source>
        <dbReference type="ARBA" id="ARBA00012139"/>
    </source>
</evidence>
<evidence type="ECO:0000256" key="8">
    <source>
        <dbReference type="ARBA" id="ARBA00023239"/>
    </source>
</evidence>
<dbReference type="EMBL" id="OU503043">
    <property type="protein sequence ID" value="CAI9766323.1"/>
    <property type="molecule type" value="Genomic_DNA"/>
</dbReference>
<comment type="pathway">
    <text evidence="2">Phenylpropanoid metabolism; trans-cinnamate biosynthesis; trans-cinnamate from L-phenylalanine: step 1/1.</text>
</comment>
<protein>
    <recommendedName>
        <fullName evidence="5">phenylalanine ammonia-lyase</fullName>
        <ecNumber evidence="5">4.3.1.24</ecNumber>
    </recommendedName>
</protein>
<comment type="function">
    <text evidence="1">This is a key enzyme of plant metabolism catalyzing the first reaction in the biosynthesis from L-phenylalanine of a wide variety of natural products based on the phenylpropane skeleton.</text>
</comment>
<evidence type="ECO:0000256" key="3">
    <source>
        <dbReference type="ARBA" id="ARBA00007238"/>
    </source>
</evidence>
<evidence type="ECO:0000256" key="6">
    <source>
        <dbReference type="ARBA" id="ARBA00023051"/>
    </source>
</evidence>
<sequence length="163" mass="18364">MENFTLQDSVRRICFVWWIRNMSLPTLTNLAVQPTHDAKLRQVLVDHALENGANEGNASTSIFQKIGAFEDELKVILPKEVESAIITLESGNPEIPNRIKECQSLPLYKFVREELETELLIGDKVRSPGEEFDKVFIAMSKGLIIDPLVECLKGWNGTPLPIC</sequence>
<proteinExistence type="inferred from homology"/>
<dbReference type="AlphaFoldDB" id="A0AAD1ZCH6"/>
<keyword evidence="10" id="KW-1185">Reference proteome</keyword>
<name>A0AAD1ZCH6_9LAMI</name>
<organism evidence="9 10">
    <name type="scientific">Fraxinus pennsylvanica</name>
    <dbReference type="NCBI Taxonomy" id="56036"/>
    <lineage>
        <taxon>Eukaryota</taxon>
        <taxon>Viridiplantae</taxon>
        <taxon>Streptophyta</taxon>
        <taxon>Embryophyta</taxon>
        <taxon>Tracheophyta</taxon>
        <taxon>Spermatophyta</taxon>
        <taxon>Magnoliopsida</taxon>
        <taxon>eudicotyledons</taxon>
        <taxon>Gunneridae</taxon>
        <taxon>Pentapetalae</taxon>
        <taxon>asterids</taxon>
        <taxon>lamiids</taxon>
        <taxon>Lamiales</taxon>
        <taxon>Oleaceae</taxon>
        <taxon>Oleeae</taxon>
        <taxon>Fraxinus</taxon>
    </lineage>
</organism>
<dbReference type="Gene3D" id="1.10.274.20">
    <property type="entry name" value="Phenylalanine ammonia-lyase 1, domain 3"/>
    <property type="match status" value="1"/>
</dbReference>